<dbReference type="InterPro" id="IPR020103">
    <property type="entry name" value="PsdUridine_synth_cat_dom_sf"/>
</dbReference>
<feature type="active site" evidence="2">
    <location>
        <position position="57"/>
    </location>
</feature>
<keyword evidence="6" id="KW-1185">Reference proteome</keyword>
<comment type="catalytic activity">
    <reaction evidence="3">
        <text>a uridine in RNA = a pseudouridine in RNA</text>
        <dbReference type="Rhea" id="RHEA:48348"/>
        <dbReference type="Rhea" id="RHEA-COMP:12068"/>
        <dbReference type="Rhea" id="RHEA-COMP:12069"/>
        <dbReference type="ChEBI" id="CHEBI:65314"/>
        <dbReference type="ChEBI" id="CHEBI:65315"/>
    </reaction>
</comment>
<dbReference type="GO" id="GO:0140098">
    <property type="term" value="F:catalytic activity, acting on RNA"/>
    <property type="evidence" value="ECO:0007669"/>
    <property type="project" value="UniProtKB-ARBA"/>
</dbReference>
<dbReference type="CDD" id="cd02869">
    <property type="entry name" value="PseudoU_synth_RluA_like"/>
    <property type="match status" value="1"/>
</dbReference>
<dbReference type="InterPro" id="IPR006145">
    <property type="entry name" value="PsdUridine_synth_RsuA/RluA"/>
</dbReference>
<dbReference type="PANTHER" id="PTHR21600">
    <property type="entry name" value="MITOCHONDRIAL RNA PSEUDOURIDINE SYNTHASE"/>
    <property type="match status" value="1"/>
</dbReference>
<dbReference type="Proteomes" id="UP000426027">
    <property type="component" value="Chromosome"/>
</dbReference>
<dbReference type="SUPFAM" id="SSF55120">
    <property type="entry name" value="Pseudouridine synthase"/>
    <property type="match status" value="1"/>
</dbReference>
<dbReference type="Gene3D" id="3.30.2350.10">
    <property type="entry name" value="Pseudouridine synthase"/>
    <property type="match status" value="1"/>
</dbReference>
<dbReference type="EC" id="5.4.99.-" evidence="3"/>
<dbReference type="Pfam" id="PF00849">
    <property type="entry name" value="PseudoU_synth_2"/>
    <property type="match status" value="1"/>
</dbReference>
<comment type="similarity">
    <text evidence="1 3">Belongs to the pseudouridine synthase RluA family.</text>
</comment>
<dbReference type="PANTHER" id="PTHR21600:SF87">
    <property type="entry name" value="RNA PSEUDOURIDYLATE SYNTHASE DOMAIN-CONTAINING PROTEIN 1"/>
    <property type="match status" value="1"/>
</dbReference>
<dbReference type="PROSITE" id="PS01129">
    <property type="entry name" value="PSI_RLU"/>
    <property type="match status" value="1"/>
</dbReference>
<dbReference type="AlphaFoldDB" id="A0A6I6GMA2"/>
<dbReference type="NCBIfam" id="TIGR00005">
    <property type="entry name" value="rluA_subfam"/>
    <property type="match status" value="1"/>
</dbReference>
<protein>
    <recommendedName>
        <fullName evidence="3">Pseudouridine synthase</fullName>
        <ecNumber evidence="3">5.4.99.-</ecNumber>
    </recommendedName>
</protein>
<dbReference type="EMBL" id="CP046566">
    <property type="protein sequence ID" value="QGW28818.1"/>
    <property type="molecule type" value="Genomic_DNA"/>
</dbReference>
<evidence type="ECO:0000256" key="2">
    <source>
        <dbReference type="PIRSR" id="PIRSR606225-1"/>
    </source>
</evidence>
<dbReference type="GO" id="GO:0000455">
    <property type="term" value="P:enzyme-directed rRNA pseudouridine synthesis"/>
    <property type="evidence" value="ECO:0007669"/>
    <property type="project" value="TreeGrafter"/>
</dbReference>
<dbReference type="KEGG" id="fls:GLV81_12540"/>
<organism evidence="5 6">
    <name type="scientific">Phnomibacter ginsenosidimutans</name>
    <dbReference type="NCBI Taxonomy" id="2676868"/>
    <lineage>
        <taxon>Bacteria</taxon>
        <taxon>Pseudomonadati</taxon>
        <taxon>Bacteroidota</taxon>
        <taxon>Chitinophagia</taxon>
        <taxon>Chitinophagales</taxon>
        <taxon>Chitinophagaceae</taxon>
        <taxon>Phnomibacter</taxon>
    </lineage>
</organism>
<reference evidence="5 6" key="1">
    <citation type="submission" date="2019-11" db="EMBL/GenBank/DDBJ databases">
        <authorList>
            <person name="Im W.T."/>
        </authorList>
    </citation>
    <scope>NUCLEOTIDE SEQUENCE [LARGE SCALE GENOMIC DNA]</scope>
    <source>
        <strain evidence="5 6">SB-02</strain>
    </source>
</reference>
<evidence type="ECO:0000313" key="5">
    <source>
        <dbReference type="EMBL" id="QGW28818.1"/>
    </source>
</evidence>
<comment type="function">
    <text evidence="3">Responsible for synthesis of pseudouridine from uracil.</text>
</comment>
<dbReference type="InterPro" id="IPR050188">
    <property type="entry name" value="RluA_PseudoU_synthase"/>
</dbReference>
<proteinExistence type="inferred from homology"/>
<evidence type="ECO:0000259" key="4">
    <source>
        <dbReference type="Pfam" id="PF00849"/>
    </source>
</evidence>
<keyword evidence="3" id="KW-0413">Isomerase</keyword>
<evidence type="ECO:0000313" key="6">
    <source>
        <dbReference type="Proteomes" id="UP000426027"/>
    </source>
</evidence>
<feature type="domain" description="Pseudouridine synthase RsuA/RluA-like" evidence="4">
    <location>
        <begin position="15"/>
        <end position="159"/>
    </location>
</feature>
<evidence type="ECO:0000256" key="3">
    <source>
        <dbReference type="RuleBase" id="RU362028"/>
    </source>
</evidence>
<dbReference type="GO" id="GO:0009982">
    <property type="term" value="F:pseudouridine synthase activity"/>
    <property type="evidence" value="ECO:0007669"/>
    <property type="project" value="InterPro"/>
</dbReference>
<accession>A0A6I6GMA2</accession>
<evidence type="ECO:0000256" key="1">
    <source>
        <dbReference type="ARBA" id="ARBA00010876"/>
    </source>
</evidence>
<gene>
    <name evidence="5" type="ORF">GLV81_12540</name>
</gene>
<dbReference type="GO" id="GO:0003723">
    <property type="term" value="F:RNA binding"/>
    <property type="evidence" value="ECO:0007669"/>
    <property type="project" value="InterPro"/>
</dbReference>
<dbReference type="InterPro" id="IPR006225">
    <property type="entry name" value="PsdUridine_synth_RluC/D"/>
</dbReference>
<dbReference type="RefSeq" id="WP_157479171.1">
    <property type="nucleotide sequence ID" value="NZ_CP046566.1"/>
</dbReference>
<sequence>MQHVYQPSIIAETENWVAVNKPSGLLSIQDRHQHDIPSVRSWLESRYPQIFVVHRIDRDTSGLIIFAKNEAAHKHLSQAFENREVTKNYLGIVMGKPAKEQGTIDAAIAEHPAKNGTMVTHAKGKHAITHYALQQSFGKFSLLSFDIETGRTHQIRVHAKYMGHPIVADPLYNDGRGVFLSDFKRKVKLSKHDEEEQPILNRLGLHAHTLQFTDVDGTAVSLEAPLFKDMRALLNQLEKHGK</sequence>
<dbReference type="InterPro" id="IPR006224">
    <property type="entry name" value="PsdUridine_synth_RluA-like_CS"/>
</dbReference>
<name>A0A6I6GMA2_9BACT</name>